<protein>
    <recommendedName>
        <fullName evidence="2">Phage tail protein</fullName>
    </recommendedName>
</protein>
<dbReference type="AlphaFoldDB" id="A0A6N2R5W0"/>
<dbReference type="EMBL" id="CACRSL010000003">
    <property type="protein sequence ID" value="VYS76272.1"/>
    <property type="molecule type" value="Genomic_DNA"/>
</dbReference>
<evidence type="ECO:0008006" key="2">
    <source>
        <dbReference type="Google" id="ProtNLM"/>
    </source>
</evidence>
<proteinExistence type="predicted"/>
<name>A0A6N2R5W0_9FIRM</name>
<reference evidence="1" key="1">
    <citation type="submission" date="2019-11" db="EMBL/GenBank/DDBJ databases">
        <authorList>
            <person name="Feng L."/>
        </authorList>
    </citation>
    <scope>NUCLEOTIDE SEQUENCE</scope>
    <source>
        <strain evidence="1">AundefinedLFYP135</strain>
    </source>
</reference>
<gene>
    <name evidence="1" type="ORF">AULFYP135_00254</name>
</gene>
<evidence type="ECO:0000313" key="1">
    <source>
        <dbReference type="EMBL" id="VYS76272.1"/>
    </source>
</evidence>
<accession>A0A6N2R5W0</accession>
<organism evidence="1">
    <name type="scientific">uncultured Anaerotruncus sp</name>
    <dbReference type="NCBI Taxonomy" id="905011"/>
    <lineage>
        <taxon>Bacteria</taxon>
        <taxon>Bacillati</taxon>
        <taxon>Bacillota</taxon>
        <taxon>Clostridia</taxon>
        <taxon>Eubacteriales</taxon>
        <taxon>Oscillospiraceae</taxon>
        <taxon>Anaerotruncus</taxon>
        <taxon>environmental samples</taxon>
    </lineage>
</organism>
<sequence length="213" mass="22206">MAHFKSVVTDIGAQKLAAIVAGGGKLTLTKAAVGSGRTDGDRAAMTALVKEETAEILIGDMEVNTTGGSTVMRLPVQVTNKGQTAPLPIREVGMYGQDTGGEYLFATAWLDGADTDNILPPAETPDTADTVHIHDVGVIVTNQEAAAIEVKMGLGGMATAEQLEAETQARVAADATLQEEINNARGGLVIIPAGSDIPVEQRKEGFLYFKVSE</sequence>